<evidence type="ECO:0000256" key="11">
    <source>
        <dbReference type="ARBA" id="ARBA00060039"/>
    </source>
</evidence>
<reference evidence="14" key="3">
    <citation type="submission" date="2015-06" db="UniProtKB">
        <authorList>
            <consortium name="EnsemblMetazoa"/>
        </authorList>
    </citation>
    <scope>IDENTIFICATION</scope>
</reference>
<dbReference type="OrthoDB" id="5595751at2759"/>
<dbReference type="Gene3D" id="3.40.50.10090">
    <property type="match status" value="2"/>
</dbReference>
<dbReference type="STRING" id="283909.R7U673"/>
<comment type="pathway">
    <text evidence="1">Porphyrin-containing compound metabolism; protoporphyrin-IX biosynthesis; coproporphyrinogen-III from 5-aminolevulinate: step 3/4.</text>
</comment>
<evidence type="ECO:0000256" key="1">
    <source>
        <dbReference type="ARBA" id="ARBA00004772"/>
    </source>
</evidence>
<dbReference type="InterPro" id="IPR003754">
    <property type="entry name" value="4pyrrol_synth_uPrphyn_synth"/>
</dbReference>
<accession>R7U673</accession>
<evidence type="ECO:0000259" key="12">
    <source>
        <dbReference type="Pfam" id="PF02602"/>
    </source>
</evidence>
<dbReference type="GO" id="GO:0006785">
    <property type="term" value="P:heme B biosynthetic process"/>
    <property type="evidence" value="ECO:0007669"/>
    <property type="project" value="UniProtKB-ARBA"/>
</dbReference>
<keyword evidence="15" id="KW-1185">Reference proteome</keyword>
<dbReference type="OMA" id="IHGADTG"/>
<dbReference type="FunCoup" id="R7U673">
    <property type="interactions" value="443"/>
</dbReference>
<dbReference type="GO" id="GO:0006780">
    <property type="term" value="P:uroporphyrinogen III biosynthetic process"/>
    <property type="evidence" value="ECO:0007669"/>
    <property type="project" value="InterPro"/>
</dbReference>
<evidence type="ECO:0000313" key="14">
    <source>
        <dbReference type="EnsemblMetazoa" id="CapteP148840"/>
    </source>
</evidence>
<dbReference type="CDD" id="cd06578">
    <property type="entry name" value="HemD"/>
    <property type="match status" value="1"/>
</dbReference>
<name>R7U673_CAPTE</name>
<evidence type="ECO:0000256" key="3">
    <source>
        <dbReference type="ARBA" id="ARBA00013109"/>
    </source>
</evidence>
<keyword evidence="4" id="KW-0350">Heme biosynthesis</keyword>
<dbReference type="PANTHER" id="PTHR12390">
    <property type="entry name" value="UROPORPHYRINOGEN III SYNTHASE"/>
    <property type="match status" value="1"/>
</dbReference>
<protein>
    <recommendedName>
        <fullName evidence="9">Uroporphyrinogen-III synthase</fullName>
        <ecNumber evidence="3">4.2.1.75</ecNumber>
    </recommendedName>
    <alternativeName>
        <fullName evidence="8">Hydroxymethylbilane hydrolyase [cyclizing]</fullName>
    </alternativeName>
    <alternativeName>
        <fullName evidence="7">Uroporphyrinogen-III cosynthase</fullName>
    </alternativeName>
</protein>
<dbReference type="HOGENOM" id="CLU_051874_1_0_1"/>
<dbReference type="GO" id="GO:0004852">
    <property type="term" value="F:uroporphyrinogen-III synthase activity"/>
    <property type="evidence" value="ECO:0007669"/>
    <property type="project" value="UniProtKB-EC"/>
</dbReference>
<reference evidence="15" key="1">
    <citation type="submission" date="2012-12" db="EMBL/GenBank/DDBJ databases">
        <authorList>
            <person name="Hellsten U."/>
            <person name="Grimwood J."/>
            <person name="Chapman J.A."/>
            <person name="Shapiro H."/>
            <person name="Aerts A."/>
            <person name="Otillar R.P."/>
            <person name="Terry A.Y."/>
            <person name="Boore J.L."/>
            <person name="Simakov O."/>
            <person name="Marletaz F."/>
            <person name="Cho S.-J."/>
            <person name="Edsinger-Gonzales E."/>
            <person name="Havlak P."/>
            <person name="Kuo D.-H."/>
            <person name="Larsson T."/>
            <person name="Lv J."/>
            <person name="Arendt D."/>
            <person name="Savage R."/>
            <person name="Osoegawa K."/>
            <person name="de Jong P."/>
            <person name="Lindberg D.R."/>
            <person name="Seaver E.C."/>
            <person name="Weisblat D.A."/>
            <person name="Putnam N.H."/>
            <person name="Grigoriev I.V."/>
            <person name="Rokhsar D.S."/>
        </authorList>
    </citation>
    <scope>NUCLEOTIDE SEQUENCE</scope>
    <source>
        <strain evidence="15">I ESC-2004</strain>
    </source>
</reference>
<dbReference type="GO" id="GO:0005829">
    <property type="term" value="C:cytosol"/>
    <property type="evidence" value="ECO:0007669"/>
    <property type="project" value="TreeGrafter"/>
</dbReference>
<evidence type="ECO:0000256" key="5">
    <source>
        <dbReference type="ARBA" id="ARBA00023239"/>
    </source>
</evidence>
<gene>
    <name evidence="13" type="ORF">CAPTEDRAFT_148840</name>
</gene>
<dbReference type="GO" id="GO:0006782">
    <property type="term" value="P:protoporphyrinogen IX biosynthetic process"/>
    <property type="evidence" value="ECO:0007669"/>
    <property type="project" value="UniProtKB-UniPathway"/>
</dbReference>
<dbReference type="PANTHER" id="PTHR12390:SF0">
    <property type="entry name" value="UROPORPHYRINOGEN-III SYNTHASE"/>
    <property type="match status" value="1"/>
</dbReference>
<dbReference type="Pfam" id="PF02602">
    <property type="entry name" value="HEM4"/>
    <property type="match status" value="1"/>
</dbReference>
<dbReference type="EC" id="4.2.1.75" evidence="3"/>
<keyword evidence="6" id="KW-0627">Porphyrin biosynthesis</keyword>
<evidence type="ECO:0000256" key="8">
    <source>
        <dbReference type="ARBA" id="ARBA00032649"/>
    </source>
</evidence>
<evidence type="ECO:0000256" key="4">
    <source>
        <dbReference type="ARBA" id="ARBA00023133"/>
    </source>
</evidence>
<dbReference type="AlphaFoldDB" id="R7U673"/>
<dbReference type="UniPathway" id="UPA00251">
    <property type="reaction ID" value="UER00320"/>
</dbReference>
<evidence type="ECO:0000256" key="6">
    <source>
        <dbReference type="ARBA" id="ARBA00023244"/>
    </source>
</evidence>
<sequence length="265" mass="29039">MMEVLRGHVLLFKCPSGASEAEDSYVQTLQSAGFHSTCIPALSFNYINDECLVKDLKRPEEFSAMIITSQNGSRGIQHALDKHSLNEEWKNSLSLQWAKLPCFVVGPATANTVSDLGLNAVGADTGRGDLLFPLIESTLSKDSKPVLYPCGNLSREVIPQKMAQAGLQLRSVTVYETCPDPGIRSNMRELLEKKKGVPEYLVYFSPSGVKNTWDDLNAVGLPFDRVKVLAIGTTTEEALMTKNVSVLTAAKPTPRHVLDCLQKDL</sequence>
<dbReference type="InterPro" id="IPR039793">
    <property type="entry name" value="UROS/Hem4"/>
</dbReference>
<evidence type="ECO:0000313" key="13">
    <source>
        <dbReference type="EMBL" id="ELU01454.1"/>
    </source>
</evidence>
<dbReference type="InterPro" id="IPR036108">
    <property type="entry name" value="4pyrrol_syn_uPrphyn_synt_sf"/>
</dbReference>
<evidence type="ECO:0000256" key="7">
    <source>
        <dbReference type="ARBA" id="ARBA00031702"/>
    </source>
</evidence>
<evidence type="ECO:0000256" key="9">
    <source>
        <dbReference type="ARBA" id="ARBA00040167"/>
    </source>
</evidence>
<evidence type="ECO:0000256" key="10">
    <source>
        <dbReference type="ARBA" id="ARBA00048617"/>
    </source>
</evidence>
<evidence type="ECO:0000256" key="2">
    <source>
        <dbReference type="ARBA" id="ARBA00008133"/>
    </source>
</evidence>
<organism evidence="13">
    <name type="scientific">Capitella teleta</name>
    <name type="common">Polychaete worm</name>
    <dbReference type="NCBI Taxonomy" id="283909"/>
    <lineage>
        <taxon>Eukaryota</taxon>
        <taxon>Metazoa</taxon>
        <taxon>Spiralia</taxon>
        <taxon>Lophotrochozoa</taxon>
        <taxon>Annelida</taxon>
        <taxon>Polychaeta</taxon>
        <taxon>Sedentaria</taxon>
        <taxon>Scolecida</taxon>
        <taxon>Capitellidae</taxon>
        <taxon>Capitella</taxon>
    </lineage>
</organism>
<dbReference type="SUPFAM" id="SSF69618">
    <property type="entry name" value="HemD-like"/>
    <property type="match status" value="1"/>
</dbReference>
<reference evidence="13 15" key="2">
    <citation type="journal article" date="2013" name="Nature">
        <title>Insights into bilaterian evolution from three spiralian genomes.</title>
        <authorList>
            <person name="Simakov O."/>
            <person name="Marletaz F."/>
            <person name="Cho S.J."/>
            <person name="Edsinger-Gonzales E."/>
            <person name="Havlak P."/>
            <person name="Hellsten U."/>
            <person name="Kuo D.H."/>
            <person name="Larsson T."/>
            <person name="Lv J."/>
            <person name="Arendt D."/>
            <person name="Savage R."/>
            <person name="Osoegawa K."/>
            <person name="de Jong P."/>
            <person name="Grimwood J."/>
            <person name="Chapman J.A."/>
            <person name="Shapiro H."/>
            <person name="Aerts A."/>
            <person name="Otillar R.P."/>
            <person name="Terry A.Y."/>
            <person name="Boore J.L."/>
            <person name="Grigoriev I.V."/>
            <person name="Lindberg D.R."/>
            <person name="Seaver E.C."/>
            <person name="Weisblat D.A."/>
            <person name="Putnam N.H."/>
            <person name="Rokhsar D.S."/>
        </authorList>
    </citation>
    <scope>NUCLEOTIDE SEQUENCE</scope>
    <source>
        <strain evidence="13 15">I ESC-2004</strain>
    </source>
</reference>
<dbReference type="Proteomes" id="UP000014760">
    <property type="component" value="Unassembled WGS sequence"/>
</dbReference>
<dbReference type="FunFam" id="3.40.50.10090:FF:000003">
    <property type="entry name" value="uroporphyrinogen-III synthase"/>
    <property type="match status" value="1"/>
</dbReference>
<comment type="function">
    <text evidence="11">Catalyzes cyclization of the linear tetrapyrrole, hydroxymethylbilane, to the macrocyclic uroporphyrinogen III, the branch point for the various sub-pathways leading to the wide diversity of porphyrins. Porphyrins act as cofactors for a multitude of enzymes that perform a variety of processes within the cell such as methionine synthesis (vitamin B12) or oxygen transport (heme).</text>
</comment>
<dbReference type="EMBL" id="AMQN01009233">
    <property type="status" value="NOT_ANNOTATED_CDS"/>
    <property type="molecule type" value="Genomic_DNA"/>
</dbReference>
<comment type="catalytic activity">
    <reaction evidence="10">
        <text>hydroxymethylbilane = uroporphyrinogen III + H2O</text>
        <dbReference type="Rhea" id="RHEA:18965"/>
        <dbReference type="ChEBI" id="CHEBI:15377"/>
        <dbReference type="ChEBI" id="CHEBI:57308"/>
        <dbReference type="ChEBI" id="CHEBI:57845"/>
        <dbReference type="EC" id="4.2.1.75"/>
    </reaction>
</comment>
<comment type="similarity">
    <text evidence="2">Belongs to the uroporphyrinogen-III synthase family.</text>
</comment>
<feature type="domain" description="Tetrapyrrole biosynthesis uroporphyrinogen III synthase" evidence="12">
    <location>
        <begin position="24"/>
        <end position="257"/>
    </location>
</feature>
<keyword evidence="5" id="KW-0456">Lyase</keyword>
<evidence type="ECO:0000313" key="15">
    <source>
        <dbReference type="Proteomes" id="UP000014760"/>
    </source>
</evidence>
<proteinExistence type="inferred from homology"/>
<dbReference type="EMBL" id="AMQN01009234">
    <property type="status" value="NOT_ANNOTATED_CDS"/>
    <property type="molecule type" value="Genomic_DNA"/>
</dbReference>
<dbReference type="EnsemblMetazoa" id="CapteT148840">
    <property type="protein sequence ID" value="CapteP148840"/>
    <property type="gene ID" value="CapteG148840"/>
</dbReference>
<dbReference type="EMBL" id="KB305006">
    <property type="protein sequence ID" value="ELU01454.1"/>
    <property type="molecule type" value="Genomic_DNA"/>
</dbReference>